<feature type="compositionally biased region" description="Polar residues" evidence="1">
    <location>
        <begin position="177"/>
        <end position="193"/>
    </location>
</feature>
<name>A0AAV7PRI2_PLEWA</name>
<feature type="compositionally biased region" description="Basic and acidic residues" evidence="1">
    <location>
        <begin position="158"/>
        <end position="168"/>
    </location>
</feature>
<evidence type="ECO:0000313" key="3">
    <source>
        <dbReference type="Proteomes" id="UP001066276"/>
    </source>
</evidence>
<organism evidence="2 3">
    <name type="scientific">Pleurodeles waltl</name>
    <name type="common">Iberian ribbed newt</name>
    <dbReference type="NCBI Taxonomy" id="8319"/>
    <lineage>
        <taxon>Eukaryota</taxon>
        <taxon>Metazoa</taxon>
        <taxon>Chordata</taxon>
        <taxon>Craniata</taxon>
        <taxon>Vertebrata</taxon>
        <taxon>Euteleostomi</taxon>
        <taxon>Amphibia</taxon>
        <taxon>Batrachia</taxon>
        <taxon>Caudata</taxon>
        <taxon>Salamandroidea</taxon>
        <taxon>Salamandridae</taxon>
        <taxon>Pleurodelinae</taxon>
        <taxon>Pleurodeles</taxon>
    </lineage>
</organism>
<feature type="region of interest" description="Disordered" evidence="1">
    <location>
        <begin position="119"/>
        <end position="197"/>
    </location>
</feature>
<keyword evidence="3" id="KW-1185">Reference proteome</keyword>
<reference evidence="2" key="1">
    <citation type="journal article" date="2022" name="bioRxiv">
        <title>Sequencing and chromosome-scale assembly of the giantPleurodeles waltlgenome.</title>
        <authorList>
            <person name="Brown T."/>
            <person name="Elewa A."/>
            <person name="Iarovenko S."/>
            <person name="Subramanian E."/>
            <person name="Araus A.J."/>
            <person name="Petzold A."/>
            <person name="Susuki M."/>
            <person name="Suzuki K.-i.T."/>
            <person name="Hayashi T."/>
            <person name="Toyoda A."/>
            <person name="Oliveira C."/>
            <person name="Osipova E."/>
            <person name="Leigh N.D."/>
            <person name="Simon A."/>
            <person name="Yun M.H."/>
        </authorList>
    </citation>
    <scope>NUCLEOTIDE SEQUENCE</scope>
    <source>
        <strain evidence="2">20211129_DDA</strain>
        <tissue evidence="2">Liver</tissue>
    </source>
</reference>
<accession>A0AAV7PRI2</accession>
<protein>
    <submittedName>
        <fullName evidence="2">Uncharacterized protein</fullName>
    </submittedName>
</protein>
<sequence length="320" mass="33670">MAAPINIDKGEIVVISDDEEVEQVGQEGSGGQFFGGSGVEFRRGAGRKIQRVPRIVSPMLHKVQSWQMDNEAVFRLGEQVELVDGSGFLLRGTVCGETIGDGSVGRAYVSLDVSQPVSGEGTSGCGTPHASGGHGAEAIYRPSGRMVGDRSMPVKVRAPSEHRPEGRVRSGAVRLTSGDSTRASEAQPSTSQGAGDGWADWEELLDYDGDLEEPVASTKQVMVAGEAPGVVQGSHVPVQSAGNLPRGEESLVGFLRNQRGWDNVGAVSRARAMKGMCAGELGSKVDASIQGTALCDSVLFGERPVPIFRYTGVPLTFRSS</sequence>
<gene>
    <name evidence="2" type="ORF">NDU88_008402</name>
</gene>
<dbReference type="AlphaFoldDB" id="A0AAV7PRI2"/>
<dbReference type="Proteomes" id="UP001066276">
    <property type="component" value="Chromosome 7"/>
</dbReference>
<comment type="caution">
    <text evidence="2">The sequence shown here is derived from an EMBL/GenBank/DDBJ whole genome shotgun (WGS) entry which is preliminary data.</text>
</comment>
<dbReference type="EMBL" id="JANPWB010000011">
    <property type="protein sequence ID" value="KAJ1130046.1"/>
    <property type="molecule type" value="Genomic_DNA"/>
</dbReference>
<evidence type="ECO:0000256" key="1">
    <source>
        <dbReference type="SAM" id="MobiDB-lite"/>
    </source>
</evidence>
<evidence type="ECO:0000313" key="2">
    <source>
        <dbReference type="EMBL" id="KAJ1130046.1"/>
    </source>
</evidence>
<proteinExistence type="predicted"/>